<dbReference type="PROSITE" id="PS50011">
    <property type="entry name" value="PROTEIN_KINASE_DOM"/>
    <property type="match status" value="1"/>
</dbReference>
<dbReference type="AlphaFoldDB" id="A0AAU9SRI3"/>
<proteinExistence type="inferred from homology"/>
<evidence type="ECO:0000256" key="12">
    <source>
        <dbReference type="ARBA" id="ARBA00048679"/>
    </source>
</evidence>
<evidence type="ECO:0000256" key="5">
    <source>
        <dbReference type="ARBA" id="ARBA00022679"/>
    </source>
</evidence>
<dbReference type="GO" id="GO:0005524">
    <property type="term" value="F:ATP binding"/>
    <property type="evidence" value="ECO:0007669"/>
    <property type="project" value="UniProtKB-KW"/>
</dbReference>
<reference evidence="15 16" key="1">
    <citation type="submission" date="2022-03" db="EMBL/GenBank/DDBJ databases">
        <authorList>
            <person name="Nunn A."/>
            <person name="Chopra R."/>
            <person name="Nunn A."/>
            <person name="Contreras Garrido A."/>
        </authorList>
    </citation>
    <scope>NUCLEOTIDE SEQUENCE [LARGE SCALE GENOMIC DNA]</scope>
</reference>
<name>A0AAU9SRI3_THLAR</name>
<dbReference type="SMART" id="SM00220">
    <property type="entry name" value="S_TKc"/>
    <property type="match status" value="1"/>
</dbReference>
<dbReference type="FunFam" id="1.10.238.10:FF:000003">
    <property type="entry name" value="Calmodulin A"/>
    <property type="match status" value="1"/>
</dbReference>
<keyword evidence="8" id="KW-0418">Kinase</keyword>
<evidence type="ECO:0000256" key="6">
    <source>
        <dbReference type="ARBA" id="ARBA00022737"/>
    </source>
</evidence>
<dbReference type="GO" id="GO:0005509">
    <property type="term" value="F:calcium ion binding"/>
    <property type="evidence" value="ECO:0007669"/>
    <property type="project" value="InterPro"/>
</dbReference>
<keyword evidence="9" id="KW-0106">Calcium</keyword>
<feature type="domain" description="Protein kinase" evidence="13">
    <location>
        <begin position="1"/>
        <end position="109"/>
    </location>
</feature>
<dbReference type="InterPro" id="IPR011009">
    <property type="entry name" value="Kinase-like_dom_sf"/>
</dbReference>
<evidence type="ECO:0000256" key="2">
    <source>
        <dbReference type="ARBA" id="ARBA00012513"/>
    </source>
</evidence>
<dbReference type="Pfam" id="PF00069">
    <property type="entry name" value="Pkinase"/>
    <property type="match status" value="1"/>
</dbReference>
<dbReference type="Pfam" id="PF13499">
    <property type="entry name" value="EF-hand_7"/>
    <property type="match status" value="1"/>
</dbReference>
<dbReference type="InterPro" id="IPR050205">
    <property type="entry name" value="CDPK_Ser/Thr_kinases"/>
</dbReference>
<gene>
    <name evidence="15" type="ORF">TAV2_LOCUS21258</name>
</gene>
<comment type="catalytic activity">
    <reaction evidence="11">
        <text>L-threonyl-[protein] + ATP = O-phospho-L-threonyl-[protein] + ADP + H(+)</text>
        <dbReference type="Rhea" id="RHEA:46608"/>
        <dbReference type="Rhea" id="RHEA-COMP:11060"/>
        <dbReference type="Rhea" id="RHEA-COMP:11605"/>
        <dbReference type="ChEBI" id="CHEBI:15378"/>
        <dbReference type="ChEBI" id="CHEBI:30013"/>
        <dbReference type="ChEBI" id="CHEBI:30616"/>
        <dbReference type="ChEBI" id="CHEBI:61977"/>
        <dbReference type="ChEBI" id="CHEBI:456216"/>
        <dbReference type="EC" id="2.7.11.1"/>
    </reaction>
</comment>
<comment type="similarity">
    <text evidence="1">Belongs to the protein kinase superfamily. CAMK Ser/Thr protein kinase family. CaMK subfamily.</text>
</comment>
<evidence type="ECO:0000256" key="3">
    <source>
        <dbReference type="ARBA" id="ARBA00022527"/>
    </source>
</evidence>
<dbReference type="SUPFAM" id="SSF47473">
    <property type="entry name" value="EF-hand"/>
    <property type="match status" value="1"/>
</dbReference>
<feature type="domain" description="EF-hand" evidence="14">
    <location>
        <begin position="150"/>
        <end position="185"/>
    </location>
</feature>
<evidence type="ECO:0000256" key="9">
    <source>
        <dbReference type="ARBA" id="ARBA00022837"/>
    </source>
</evidence>
<evidence type="ECO:0000256" key="7">
    <source>
        <dbReference type="ARBA" id="ARBA00022741"/>
    </source>
</evidence>
<dbReference type="InterPro" id="IPR002048">
    <property type="entry name" value="EF_hand_dom"/>
</dbReference>
<evidence type="ECO:0000256" key="4">
    <source>
        <dbReference type="ARBA" id="ARBA00022553"/>
    </source>
</evidence>
<dbReference type="SMART" id="SM00054">
    <property type="entry name" value="EFh"/>
    <property type="match status" value="3"/>
</dbReference>
<evidence type="ECO:0000256" key="8">
    <source>
        <dbReference type="ARBA" id="ARBA00022777"/>
    </source>
</evidence>
<keyword evidence="10" id="KW-0067">ATP-binding</keyword>
<keyword evidence="16" id="KW-1185">Reference proteome</keyword>
<dbReference type="SUPFAM" id="SSF56112">
    <property type="entry name" value="Protein kinase-like (PK-like)"/>
    <property type="match status" value="1"/>
</dbReference>
<evidence type="ECO:0000259" key="13">
    <source>
        <dbReference type="PROSITE" id="PS50011"/>
    </source>
</evidence>
<dbReference type="EC" id="2.7.11.1" evidence="2"/>
<dbReference type="EMBL" id="OU466862">
    <property type="protein sequence ID" value="CAH2071621.1"/>
    <property type="molecule type" value="Genomic_DNA"/>
</dbReference>
<keyword evidence="3" id="KW-0723">Serine/threonine-protein kinase</keyword>
<sequence length="291" mass="33139">MTLNKTEQQASNELSSKDESRYYVAPEVLRGESYGKEIDVWSAGVILYLLLCGKHPFETEDEIRQGKLSLESQPWPCISLSAKDLIKKMLTKDPKKRISASDVLEHPWIKYEAPNKPIDDARVLLMKQFGDMNKLKKLAFKVIAEGLAEEETKDLKTWFKDMDTDRTGSITYGELRTGMTTLSMSEAKQLMEAADLDGNGRLDIDEFIAATMERHILVKDENLHKAFQYFDKDNTGYILERAGAMKEYGMRDEANVKEIISDNDGRIDYGGFCAMMRKHKLLPQGKLLGIH</sequence>
<dbReference type="PANTHER" id="PTHR24349">
    <property type="entry name" value="SERINE/THREONINE-PROTEIN KINASE"/>
    <property type="match status" value="1"/>
</dbReference>
<comment type="catalytic activity">
    <reaction evidence="12">
        <text>L-seryl-[protein] + ATP = O-phospho-L-seryl-[protein] + ADP + H(+)</text>
        <dbReference type="Rhea" id="RHEA:17989"/>
        <dbReference type="Rhea" id="RHEA-COMP:9863"/>
        <dbReference type="Rhea" id="RHEA-COMP:11604"/>
        <dbReference type="ChEBI" id="CHEBI:15378"/>
        <dbReference type="ChEBI" id="CHEBI:29999"/>
        <dbReference type="ChEBI" id="CHEBI:30616"/>
        <dbReference type="ChEBI" id="CHEBI:83421"/>
        <dbReference type="ChEBI" id="CHEBI:456216"/>
        <dbReference type="EC" id="2.7.11.1"/>
    </reaction>
</comment>
<keyword evidence="4" id="KW-0597">Phosphoprotein</keyword>
<dbReference type="InterPro" id="IPR011992">
    <property type="entry name" value="EF-hand-dom_pair"/>
</dbReference>
<dbReference type="GO" id="GO:0004674">
    <property type="term" value="F:protein serine/threonine kinase activity"/>
    <property type="evidence" value="ECO:0007669"/>
    <property type="project" value="UniProtKB-KW"/>
</dbReference>
<evidence type="ECO:0000256" key="1">
    <source>
        <dbReference type="ARBA" id="ARBA00005354"/>
    </source>
</evidence>
<feature type="domain" description="EF-hand" evidence="14">
    <location>
        <begin position="186"/>
        <end position="217"/>
    </location>
</feature>
<dbReference type="Gene3D" id="1.10.510.10">
    <property type="entry name" value="Transferase(Phosphotransferase) domain 1"/>
    <property type="match status" value="1"/>
</dbReference>
<accession>A0AAU9SRI3</accession>
<protein>
    <recommendedName>
        <fullName evidence="2">non-specific serine/threonine protein kinase</fullName>
        <ecNumber evidence="2">2.7.11.1</ecNumber>
    </recommendedName>
</protein>
<organism evidence="15 16">
    <name type="scientific">Thlaspi arvense</name>
    <name type="common">Field penny-cress</name>
    <dbReference type="NCBI Taxonomy" id="13288"/>
    <lineage>
        <taxon>Eukaryota</taxon>
        <taxon>Viridiplantae</taxon>
        <taxon>Streptophyta</taxon>
        <taxon>Embryophyta</taxon>
        <taxon>Tracheophyta</taxon>
        <taxon>Spermatophyta</taxon>
        <taxon>Magnoliopsida</taxon>
        <taxon>eudicotyledons</taxon>
        <taxon>Gunneridae</taxon>
        <taxon>Pentapetalae</taxon>
        <taxon>rosids</taxon>
        <taxon>malvids</taxon>
        <taxon>Brassicales</taxon>
        <taxon>Brassicaceae</taxon>
        <taxon>Thlaspideae</taxon>
        <taxon>Thlaspi</taxon>
    </lineage>
</organism>
<dbReference type="Gene3D" id="1.10.238.10">
    <property type="entry name" value="EF-hand"/>
    <property type="match status" value="2"/>
</dbReference>
<evidence type="ECO:0000259" key="14">
    <source>
        <dbReference type="PROSITE" id="PS50222"/>
    </source>
</evidence>
<evidence type="ECO:0000256" key="10">
    <source>
        <dbReference type="ARBA" id="ARBA00022840"/>
    </source>
</evidence>
<dbReference type="InterPro" id="IPR000719">
    <property type="entry name" value="Prot_kinase_dom"/>
</dbReference>
<dbReference type="PROSITE" id="PS50222">
    <property type="entry name" value="EF_HAND_2"/>
    <property type="match status" value="2"/>
</dbReference>
<evidence type="ECO:0000256" key="11">
    <source>
        <dbReference type="ARBA" id="ARBA00047899"/>
    </source>
</evidence>
<dbReference type="PROSITE" id="PS00018">
    <property type="entry name" value="EF_HAND_1"/>
    <property type="match status" value="2"/>
</dbReference>
<evidence type="ECO:0000313" key="15">
    <source>
        <dbReference type="EMBL" id="CAH2071621.1"/>
    </source>
</evidence>
<keyword evidence="6" id="KW-0677">Repeat</keyword>
<dbReference type="InterPro" id="IPR018247">
    <property type="entry name" value="EF_Hand_1_Ca_BS"/>
</dbReference>
<evidence type="ECO:0000313" key="16">
    <source>
        <dbReference type="Proteomes" id="UP000836841"/>
    </source>
</evidence>
<keyword evidence="5" id="KW-0808">Transferase</keyword>
<dbReference type="Proteomes" id="UP000836841">
    <property type="component" value="Chromosome 6"/>
</dbReference>
<keyword evidence="7" id="KW-0547">Nucleotide-binding</keyword>